<name>A0ABR9D8N8_9GAMM</name>
<comment type="caution">
    <text evidence="1">The sequence shown here is derived from an EMBL/GenBank/DDBJ whole genome shotgun (WGS) entry which is preliminary data.</text>
</comment>
<keyword evidence="2" id="KW-1185">Reference proteome</keyword>
<sequence length="50" mass="5762">MSTQTKQDRFEEAVLGIILRSPETAAKNEIDERWLQNGVQNFPGSWGKER</sequence>
<dbReference type="EMBL" id="JACXST010000001">
    <property type="protein sequence ID" value="MBD9359472.1"/>
    <property type="molecule type" value="Genomic_DNA"/>
</dbReference>
<evidence type="ECO:0000313" key="2">
    <source>
        <dbReference type="Proteomes" id="UP000641152"/>
    </source>
</evidence>
<evidence type="ECO:0000313" key="1">
    <source>
        <dbReference type="EMBL" id="MBD9359472.1"/>
    </source>
</evidence>
<proteinExistence type="predicted"/>
<organism evidence="1 2">
    <name type="scientific">Methylomonas fluvii</name>
    <dbReference type="NCBI Taxonomy" id="1854564"/>
    <lineage>
        <taxon>Bacteria</taxon>
        <taxon>Pseudomonadati</taxon>
        <taxon>Pseudomonadota</taxon>
        <taxon>Gammaproteobacteria</taxon>
        <taxon>Methylococcales</taxon>
        <taxon>Methylococcaceae</taxon>
        <taxon>Methylomonas</taxon>
    </lineage>
</organism>
<gene>
    <name evidence="1" type="ORF">EBB_02710</name>
</gene>
<protein>
    <submittedName>
        <fullName evidence="1">Uncharacterized protein</fullName>
    </submittedName>
</protein>
<reference evidence="1 2" key="1">
    <citation type="submission" date="2020-09" db="EMBL/GenBank/DDBJ databases">
        <title>Methylomonas albis sp. nov. and Methylomonas fluvii sp. nov.: Two cold-adapted methanotrophs from the River Elbe and an amended description of Methylovulum psychrotolerans strain Eb1.</title>
        <authorList>
            <person name="Bussmann I.K."/>
            <person name="Klings K.-W."/>
            <person name="Warnstedt J."/>
            <person name="Hoppert M."/>
            <person name="Saborowski A."/>
            <person name="Horn F."/>
            <person name="Liebner S."/>
        </authorList>
    </citation>
    <scope>NUCLEOTIDE SEQUENCE [LARGE SCALE GENOMIC DNA]</scope>
    <source>
        <strain evidence="1 2">EbB</strain>
    </source>
</reference>
<dbReference type="Proteomes" id="UP000641152">
    <property type="component" value="Unassembled WGS sequence"/>
</dbReference>
<accession>A0ABR9D8N8</accession>
<dbReference type="RefSeq" id="WP_192392351.1">
    <property type="nucleotide sequence ID" value="NZ_CAJHIU010000001.1"/>
</dbReference>